<proteinExistence type="inferred from homology"/>
<dbReference type="GO" id="GO:0042910">
    <property type="term" value="F:xenobiotic transmembrane transporter activity"/>
    <property type="evidence" value="ECO:0007669"/>
    <property type="project" value="InterPro"/>
</dbReference>
<comment type="similarity">
    <text evidence="2">Belongs to the multi antimicrobial extrusion (MATE) (TC 2.A.66.1) family.</text>
</comment>
<evidence type="ECO:0000256" key="2">
    <source>
        <dbReference type="ARBA" id="ARBA00010199"/>
    </source>
</evidence>
<comment type="subcellular location">
    <subcellularLocation>
        <location evidence="1">Membrane</location>
        <topology evidence="1">Multi-pass membrane protein</topology>
    </subcellularLocation>
</comment>
<keyword evidence="4 6" id="KW-1133">Transmembrane helix</keyword>
<feature type="transmembrane region" description="Helical" evidence="6">
    <location>
        <begin position="490"/>
        <end position="510"/>
    </location>
</feature>
<feature type="transmembrane region" description="Helical" evidence="6">
    <location>
        <begin position="244"/>
        <end position="264"/>
    </location>
</feature>
<gene>
    <name evidence="7" type="ORF">RMAR00112_LOCUS20345</name>
</gene>
<evidence type="ECO:0000256" key="6">
    <source>
        <dbReference type="SAM" id="Phobius"/>
    </source>
</evidence>
<accession>A0A7S2ZUV8</accession>
<sequence>MVGGFVPSLPAGNNRAVESRKGLVWKRWNCRKRGRELTHAKIADTPSSDKVDSFEEEEAAADEDVVVAERPLFLQNVQKSVREIFTQSEVDREIARLSIPALGALALDPLVALADTAFLGRLGALALGGVGISNNVFNLSFTCFNFLGMVTTPQIAEAFGRGDRELASRTIASALWIAFIAGMTAVIVLSAFTSPIVQFFGANTLVLPHAKSYLRARILAAPFFLSIMVCQAAFRGYQDTRTPFFVGIIADVVNLTLFPLLIFYYKMGVIGAGLATAMGQITLSTGLFILMVRKGLLKLSDLRRPPELTKVLPLLKTGVILSVRTLSIMSTVSFATATAASKGSVNLAAFEIGRQIWTLFSRLLDSMSVAAQSLIPVNLGRGDYEAARQASNRVLQVGFLLGLSFSVVLTLCSGWFSTAFTADPSVVNLLRKSFPIMAYTMPINAMVFVFDGIYSGGRQFTTLAAAVTAACACAWAGLSLVKQLSLPLQAIWAALNLMMCVRALLLFIIYKSPRSPVPKRPNEIRPEYVSNAVPANGGKTTG</sequence>
<feature type="transmembrane region" description="Helical" evidence="6">
    <location>
        <begin position="397"/>
        <end position="416"/>
    </location>
</feature>
<dbReference type="Pfam" id="PF01554">
    <property type="entry name" value="MatE"/>
    <property type="match status" value="2"/>
</dbReference>
<protein>
    <recommendedName>
        <fullName evidence="8">Protein DETOXIFICATION</fullName>
    </recommendedName>
</protein>
<dbReference type="CDD" id="cd13136">
    <property type="entry name" value="MATE_DinF_like"/>
    <property type="match status" value="1"/>
</dbReference>
<evidence type="ECO:0000256" key="4">
    <source>
        <dbReference type="ARBA" id="ARBA00022989"/>
    </source>
</evidence>
<evidence type="ECO:0000256" key="1">
    <source>
        <dbReference type="ARBA" id="ARBA00004141"/>
    </source>
</evidence>
<dbReference type="PANTHER" id="PTHR42893">
    <property type="entry name" value="PROTEIN DETOXIFICATION 44, CHLOROPLASTIC-RELATED"/>
    <property type="match status" value="1"/>
</dbReference>
<keyword evidence="5 6" id="KW-0472">Membrane</keyword>
<feature type="transmembrane region" description="Helical" evidence="6">
    <location>
        <begin position="174"/>
        <end position="197"/>
    </location>
</feature>
<dbReference type="GO" id="GO:0015297">
    <property type="term" value="F:antiporter activity"/>
    <property type="evidence" value="ECO:0007669"/>
    <property type="project" value="InterPro"/>
</dbReference>
<evidence type="ECO:0000256" key="3">
    <source>
        <dbReference type="ARBA" id="ARBA00022692"/>
    </source>
</evidence>
<evidence type="ECO:0008006" key="8">
    <source>
        <dbReference type="Google" id="ProtNLM"/>
    </source>
</evidence>
<organism evidence="7">
    <name type="scientific">Rhodosorus marinus</name>
    <dbReference type="NCBI Taxonomy" id="101924"/>
    <lineage>
        <taxon>Eukaryota</taxon>
        <taxon>Rhodophyta</taxon>
        <taxon>Stylonematophyceae</taxon>
        <taxon>Stylonematales</taxon>
        <taxon>Stylonemataceae</taxon>
        <taxon>Rhodosorus</taxon>
    </lineage>
</organism>
<name>A0A7S2ZUV8_9RHOD</name>
<evidence type="ECO:0000256" key="5">
    <source>
        <dbReference type="ARBA" id="ARBA00023136"/>
    </source>
</evidence>
<dbReference type="EMBL" id="HBHW01026128">
    <property type="protein sequence ID" value="CAE0052319.1"/>
    <property type="molecule type" value="Transcribed_RNA"/>
</dbReference>
<feature type="transmembrane region" description="Helical" evidence="6">
    <location>
        <begin position="436"/>
        <end position="453"/>
    </location>
</feature>
<feature type="transmembrane region" description="Helical" evidence="6">
    <location>
        <begin position="217"/>
        <end position="237"/>
    </location>
</feature>
<reference evidence="7" key="1">
    <citation type="submission" date="2021-01" db="EMBL/GenBank/DDBJ databases">
        <authorList>
            <person name="Corre E."/>
            <person name="Pelletier E."/>
            <person name="Niang G."/>
            <person name="Scheremetjew M."/>
            <person name="Finn R."/>
            <person name="Kale V."/>
            <person name="Holt S."/>
            <person name="Cochrane G."/>
            <person name="Meng A."/>
            <person name="Brown T."/>
            <person name="Cohen L."/>
        </authorList>
    </citation>
    <scope>NUCLEOTIDE SEQUENCE</scope>
    <source>
        <strain evidence="7">CCMP 769</strain>
    </source>
</reference>
<dbReference type="InterPro" id="IPR044644">
    <property type="entry name" value="DinF-like"/>
</dbReference>
<dbReference type="InterPro" id="IPR002528">
    <property type="entry name" value="MATE_fam"/>
</dbReference>
<feature type="transmembrane region" description="Helical" evidence="6">
    <location>
        <begin position="460"/>
        <end position="478"/>
    </location>
</feature>
<dbReference type="GO" id="GO:0016020">
    <property type="term" value="C:membrane"/>
    <property type="evidence" value="ECO:0007669"/>
    <property type="project" value="UniProtKB-SubCell"/>
</dbReference>
<keyword evidence="3 6" id="KW-0812">Transmembrane</keyword>
<feature type="transmembrane region" description="Helical" evidence="6">
    <location>
        <begin position="270"/>
        <end position="292"/>
    </location>
</feature>
<dbReference type="AlphaFoldDB" id="A0A7S2ZUV8"/>
<evidence type="ECO:0000313" key="7">
    <source>
        <dbReference type="EMBL" id="CAE0052319.1"/>
    </source>
</evidence>
<dbReference type="PANTHER" id="PTHR42893:SF46">
    <property type="entry name" value="PROTEIN DETOXIFICATION 44, CHLOROPLASTIC"/>
    <property type="match status" value="1"/>
</dbReference>
<dbReference type="NCBIfam" id="TIGR00797">
    <property type="entry name" value="matE"/>
    <property type="match status" value="1"/>
</dbReference>